<name>A0A1X0QRN4_RHIZD</name>
<dbReference type="FunFam" id="3.40.50.1820:FF:000039">
    <property type="entry name" value="Esterase ybfF"/>
    <property type="match status" value="1"/>
</dbReference>
<keyword evidence="2 4" id="KW-0378">Hydrolase</keyword>
<organism evidence="4">
    <name type="scientific">Rhizopus microsporus var. microsporus</name>
    <dbReference type="NCBI Taxonomy" id="86635"/>
    <lineage>
        <taxon>Eukaryota</taxon>
        <taxon>Fungi</taxon>
        <taxon>Fungi incertae sedis</taxon>
        <taxon>Mucoromycota</taxon>
        <taxon>Mucoromycotina</taxon>
        <taxon>Mucoromycetes</taxon>
        <taxon>Mucorales</taxon>
        <taxon>Mucorineae</taxon>
        <taxon>Rhizopodaceae</taxon>
        <taxon>Rhizopus</taxon>
    </lineage>
</organism>
<sequence length="291" mass="33321">MISFRRFGLNHVRHYSSKSVELAFDKYGQTSHLEPIVVCHGLFGSKQNWKSLAKALSQRTSREIYTVDLRNHGDSPHHHTHNFDSMSQDLIEFIRRQDLNEPVLMGHSMGGKAVMATALRAPSLVSKLIVVDMPPVPLKLGRSFRNYIKAMHDIEQAQVKKQSEADAILAKVEKDVSIRMFLLTNLKRDDQGILRFRVPYDILGQSLETIGDFREDFLQGRHYDRPTLFIAGGKSPYMTPFKEEKDKVDQLFPNSTLDIVDNAGHWVHAEKPDAVLKLVTDFVNEYSKKYI</sequence>
<comment type="similarity">
    <text evidence="1">Belongs to the AB hydrolase superfamily.</text>
</comment>
<dbReference type="Pfam" id="PF00561">
    <property type="entry name" value="Abhydrolase_1"/>
    <property type="match status" value="1"/>
</dbReference>
<dbReference type="InterPro" id="IPR029058">
    <property type="entry name" value="AB_hydrolase_fold"/>
</dbReference>
<reference evidence="4" key="1">
    <citation type="journal article" date="2016" name="Proc. Natl. Acad. Sci. U.S.A.">
        <title>Lipid metabolic changes in an early divergent fungus govern the establishment of a mutualistic symbiosis with endobacteria.</title>
        <authorList>
            <person name="Lastovetsky O.A."/>
            <person name="Gaspar M.L."/>
            <person name="Mondo S.J."/>
            <person name="LaButti K.M."/>
            <person name="Sandor L."/>
            <person name="Grigoriev I.V."/>
            <person name="Henry S.A."/>
            <person name="Pawlowska T.E."/>
        </authorList>
    </citation>
    <scope>NUCLEOTIDE SEQUENCE [LARGE SCALE GENOMIC DNA]</scope>
    <source>
        <strain evidence="4">ATCC 52814</strain>
    </source>
</reference>
<dbReference type="Gene3D" id="3.40.50.1820">
    <property type="entry name" value="alpha/beta hydrolase"/>
    <property type="match status" value="1"/>
</dbReference>
<dbReference type="OrthoDB" id="8119704at2759"/>
<accession>A0A1X0QRN4</accession>
<evidence type="ECO:0000313" key="4">
    <source>
        <dbReference type="EMBL" id="ORE02409.1"/>
    </source>
</evidence>
<dbReference type="Proteomes" id="UP000242414">
    <property type="component" value="Unassembled WGS sequence"/>
</dbReference>
<dbReference type="SUPFAM" id="SSF53474">
    <property type="entry name" value="alpha/beta-Hydrolases"/>
    <property type="match status" value="1"/>
</dbReference>
<dbReference type="AlphaFoldDB" id="A0A1X0QRN4"/>
<gene>
    <name evidence="4" type="ORF">BCV72DRAFT_338717</name>
</gene>
<dbReference type="EMBL" id="KV922052">
    <property type="protein sequence ID" value="ORE02409.1"/>
    <property type="molecule type" value="Genomic_DNA"/>
</dbReference>
<dbReference type="GO" id="GO:0005739">
    <property type="term" value="C:mitochondrion"/>
    <property type="evidence" value="ECO:0007669"/>
    <property type="project" value="TreeGrafter"/>
</dbReference>
<evidence type="ECO:0000259" key="3">
    <source>
        <dbReference type="Pfam" id="PF00561"/>
    </source>
</evidence>
<dbReference type="PANTHER" id="PTHR46118">
    <property type="entry name" value="PROTEIN ABHD11"/>
    <property type="match status" value="1"/>
</dbReference>
<evidence type="ECO:0000256" key="1">
    <source>
        <dbReference type="ARBA" id="ARBA00008645"/>
    </source>
</evidence>
<dbReference type="PRINTS" id="PR00412">
    <property type="entry name" value="EPOXHYDRLASE"/>
</dbReference>
<dbReference type="InterPro" id="IPR000639">
    <property type="entry name" value="Epox_hydrolase-like"/>
</dbReference>
<dbReference type="VEuPathDB" id="FungiDB:BCV72DRAFT_338717"/>
<dbReference type="PANTHER" id="PTHR46118:SF4">
    <property type="entry name" value="PROTEIN ABHD11"/>
    <property type="match status" value="1"/>
</dbReference>
<protein>
    <submittedName>
        <fullName evidence="4">Alpha/beta-hydrolase</fullName>
    </submittedName>
</protein>
<dbReference type="GO" id="GO:0052689">
    <property type="term" value="F:carboxylic ester hydrolase activity"/>
    <property type="evidence" value="ECO:0007669"/>
    <property type="project" value="TreeGrafter"/>
</dbReference>
<dbReference type="InterPro" id="IPR000073">
    <property type="entry name" value="AB_hydrolase_1"/>
</dbReference>
<evidence type="ECO:0000256" key="2">
    <source>
        <dbReference type="ARBA" id="ARBA00022801"/>
    </source>
</evidence>
<feature type="domain" description="AB hydrolase-1" evidence="3">
    <location>
        <begin position="35"/>
        <end position="272"/>
    </location>
</feature>
<proteinExistence type="inferred from homology"/>